<keyword evidence="3" id="KW-1185">Reference proteome</keyword>
<evidence type="ECO:0000256" key="1">
    <source>
        <dbReference type="SAM" id="Phobius"/>
    </source>
</evidence>
<sequence length="257" mass="29094">MLKDYTKLALTIVVVVIVDIVMLSPGLIGVDVTSSNKLESSLGLTILILSAAAVGYVAWGALAKRSPQPEEQKPIKRELKTHEDYVEALKPYTGIPLFTEEVAVSLDQLERLKKKKDTLTNILGQRFDATELSYKKFLSVIIEVEKLLFLNVRGIINKLSVFDPSEFAFLTNQKKDRRSAVMSDNILRGKMEVFQQYASYIRGAIDTSEEILLKLDKLTLEITRLDTLDIADIENMDCMKEIDDLIKQTKFYKQQSI</sequence>
<name>A0A4Q9DSH8_9BACL</name>
<proteinExistence type="predicted"/>
<keyword evidence="1" id="KW-1133">Transmembrane helix</keyword>
<evidence type="ECO:0008006" key="4">
    <source>
        <dbReference type="Google" id="ProtNLM"/>
    </source>
</evidence>
<evidence type="ECO:0000313" key="3">
    <source>
        <dbReference type="Proteomes" id="UP000293142"/>
    </source>
</evidence>
<organism evidence="2 3">
    <name type="scientific">Paenibacillus thalictri</name>
    <dbReference type="NCBI Taxonomy" id="2527873"/>
    <lineage>
        <taxon>Bacteria</taxon>
        <taxon>Bacillati</taxon>
        <taxon>Bacillota</taxon>
        <taxon>Bacilli</taxon>
        <taxon>Bacillales</taxon>
        <taxon>Paenibacillaceae</taxon>
        <taxon>Paenibacillus</taxon>
    </lineage>
</organism>
<dbReference type="EMBL" id="SIRE01000006">
    <property type="protein sequence ID" value="TBL79847.1"/>
    <property type="molecule type" value="Genomic_DNA"/>
</dbReference>
<keyword evidence="1" id="KW-0812">Transmembrane</keyword>
<dbReference type="Proteomes" id="UP000293142">
    <property type="component" value="Unassembled WGS sequence"/>
</dbReference>
<feature type="transmembrane region" description="Helical" evidence="1">
    <location>
        <begin position="7"/>
        <end position="30"/>
    </location>
</feature>
<dbReference type="RefSeq" id="WP_131013093.1">
    <property type="nucleotide sequence ID" value="NZ_SIRE01000006.1"/>
</dbReference>
<comment type="caution">
    <text evidence="2">The sequence shown here is derived from an EMBL/GenBank/DDBJ whole genome shotgun (WGS) entry which is preliminary data.</text>
</comment>
<evidence type="ECO:0000313" key="2">
    <source>
        <dbReference type="EMBL" id="TBL79847.1"/>
    </source>
</evidence>
<protein>
    <recommendedName>
        <fullName evidence="4">5-bromo-4-chloroindolyl phosphate hydrolysis protein</fullName>
    </recommendedName>
</protein>
<keyword evidence="1" id="KW-0472">Membrane</keyword>
<reference evidence="2 3" key="1">
    <citation type="submission" date="2019-02" db="EMBL/GenBank/DDBJ databases">
        <title>Paenibacillus sp. nov., isolated from surface-sterilized tissue of Thalictrum simplex L.</title>
        <authorList>
            <person name="Tuo L."/>
        </authorList>
    </citation>
    <scope>NUCLEOTIDE SEQUENCE [LARGE SCALE GENOMIC DNA]</scope>
    <source>
        <strain evidence="2 3">N2SHLJ1</strain>
    </source>
</reference>
<dbReference type="OrthoDB" id="2935100at2"/>
<accession>A0A4Q9DSH8</accession>
<gene>
    <name evidence="2" type="ORF">EYB31_09615</name>
</gene>
<dbReference type="AlphaFoldDB" id="A0A4Q9DSH8"/>
<feature type="transmembrane region" description="Helical" evidence="1">
    <location>
        <begin position="42"/>
        <end position="63"/>
    </location>
</feature>